<dbReference type="GO" id="GO:0031966">
    <property type="term" value="C:mitochondrial membrane"/>
    <property type="evidence" value="ECO:0007669"/>
    <property type="project" value="UniProtKB-SubCell"/>
</dbReference>
<evidence type="ECO:0000256" key="9">
    <source>
        <dbReference type="ARBA" id="ARBA00023136"/>
    </source>
</evidence>
<dbReference type="AlphaFoldDB" id="A0A8C5CD48"/>
<dbReference type="Proteomes" id="UP000694546">
    <property type="component" value="Chromosome 20"/>
</dbReference>
<evidence type="ECO:0000256" key="5">
    <source>
        <dbReference type="ARBA" id="ARBA00022824"/>
    </source>
</evidence>
<dbReference type="GO" id="GO:0005789">
    <property type="term" value="C:endoplasmic reticulum membrane"/>
    <property type="evidence" value="ECO:0007669"/>
    <property type="project" value="UniProtKB-SubCell"/>
</dbReference>
<keyword evidence="6" id="KW-1133">Transmembrane helix</keyword>
<evidence type="ECO:0000259" key="11">
    <source>
        <dbReference type="Pfam" id="PF01073"/>
    </source>
</evidence>
<accession>A0A8C5CD48</accession>
<dbReference type="SUPFAM" id="SSF51735">
    <property type="entry name" value="NAD(P)-binding Rossmann-fold domains"/>
    <property type="match status" value="1"/>
</dbReference>
<keyword evidence="13" id="KW-1185">Reference proteome</keyword>
<keyword evidence="8" id="KW-0496">Mitochondrion</keyword>
<keyword evidence="5" id="KW-0256">Endoplasmic reticulum</keyword>
<evidence type="ECO:0000313" key="12">
    <source>
        <dbReference type="Ensembl" id="ENSGMOP00000060695.1"/>
    </source>
</evidence>
<dbReference type="Gene3D" id="3.40.50.720">
    <property type="entry name" value="NAD(P)-binding Rossmann-like Domain"/>
    <property type="match status" value="1"/>
</dbReference>
<evidence type="ECO:0000256" key="1">
    <source>
        <dbReference type="ARBA" id="ARBA00004304"/>
    </source>
</evidence>
<organism evidence="12 13">
    <name type="scientific">Gadus morhua</name>
    <name type="common">Atlantic cod</name>
    <dbReference type="NCBI Taxonomy" id="8049"/>
    <lineage>
        <taxon>Eukaryota</taxon>
        <taxon>Metazoa</taxon>
        <taxon>Chordata</taxon>
        <taxon>Craniata</taxon>
        <taxon>Vertebrata</taxon>
        <taxon>Euteleostomi</taxon>
        <taxon>Actinopterygii</taxon>
        <taxon>Neopterygii</taxon>
        <taxon>Teleostei</taxon>
        <taxon>Neoteleostei</taxon>
        <taxon>Acanthomorphata</taxon>
        <taxon>Zeiogadaria</taxon>
        <taxon>Gadariae</taxon>
        <taxon>Gadiformes</taxon>
        <taxon>Gadoidei</taxon>
        <taxon>Gadidae</taxon>
        <taxon>Gadus</taxon>
    </lineage>
</organism>
<gene>
    <name evidence="12" type="primary">hsd3b1</name>
</gene>
<sequence length="389" mass="43949">MFFHLLFVCWHYPHISTVKLICIFSKTMFNIDLHHLLILSIWLSSISANQAVLPVVTVFQLSVSPEARGETRLSVLEGDIRDSDFLCRACRGVSVVFHIASLIDVIGALDYSELYTVNVKGTQLLLEACVRENVVSFVYTSSIEVAGPNPAGDPVINGDEDTADASTLKFAYSRTKKEAERRSLEANGERLQNGGRLATVALRPMYIYGEGCRFLLGHMADGIANRDVLYRTSAREARVNPVYVGNAALAHLQAARSLRDVDRRAVVAGNVYYVSDDTPPVSYCDFNHAVMAPLGFRIQEKHMQPLWLLHVFCFLLEVLRFCLQPFKHIAPPLNRQLLVMLNTPFSFGYQKAKRDLGYAPRYTWEEARTHTVEWLADQLPKERERLRAK</sequence>
<keyword evidence="4" id="KW-0812">Transmembrane</keyword>
<dbReference type="PANTHER" id="PTHR43245:SF51">
    <property type="entry name" value="SHORT CHAIN DEHYDROGENASE_REDUCTASE FAMILY 42E, MEMBER 2"/>
    <property type="match status" value="1"/>
</dbReference>
<keyword evidence="9" id="KW-0472">Membrane</keyword>
<dbReference type="Pfam" id="PF01073">
    <property type="entry name" value="3Beta_HSD"/>
    <property type="match status" value="1"/>
</dbReference>
<evidence type="ECO:0000256" key="3">
    <source>
        <dbReference type="ARBA" id="ARBA00009219"/>
    </source>
</evidence>
<dbReference type="InterPro" id="IPR036291">
    <property type="entry name" value="NAD(P)-bd_dom_sf"/>
</dbReference>
<evidence type="ECO:0000313" key="13">
    <source>
        <dbReference type="Proteomes" id="UP000694546"/>
    </source>
</evidence>
<dbReference type="GO" id="GO:0006694">
    <property type="term" value="P:steroid biosynthetic process"/>
    <property type="evidence" value="ECO:0007669"/>
    <property type="project" value="InterPro"/>
</dbReference>
<dbReference type="Ensembl" id="ENSGMOT00000033368.1">
    <property type="protein sequence ID" value="ENSGMOP00000060695.1"/>
    <property type="gene ID" value="ENSGMOG00000031663.1"/>
</dbReference>
<evidence type="ECO:0000256" key="7">
    <source>
        <dbReference type="ARBA" id="ARBA00023002"/>
    </source>
</evidence>
<dbReference type="InterPro" id="IPR050177">
    <property type="entry name" value="Lipid_A_modif_metabolic_enz"/>
</dbReference>
<dbReference type="GO" id="GO:0016616">
    <property type="term" value="F:oxidoreductase activity, acting on the CH-OH group of donors, NAD or NADP as acceptor"/>
    <property type="evidence" value="ECO:0007669"/>
    <property type="project" value="InterPro"/>
</dbReference>
<reference evidence="12" key="1">
    <citation type="submission" date="2025-08" db="UniProtKB">
        <authorList>
            <consortium name="Ensembl"/>
        </authorList>
    </citation>
    <scope>IDENTIFICATION</scope>
</reference>
<proteinExistence type="inferred from homology"/>
<protein>
    <submittedName>
        <fullName evidence="12">Hydroxy-delta-5-steroid dehydrogenase, 3 beta- and steroid delta-isomerase 1</fullName>
    </submittedName>
</protein>
<name>A0A8C5CD48_GADMO</name>
<keyword evidence="7 10" id="KW-0560">Oxidoreductase</keyword>
<feature type="domain" description="3-beta hydroxysteroid dehydrogenase/isomerase" evidence="11">
    <location>
        <begin position="72"/>
        <end position="300"/>
    </location>
</feature>
<dbReference type="InterPro" id="IPR002225">
    <property type="entry name" value="3Beta_OHSteriod_DH/Estase"/>
</dbReference>
<dbReference type="PANTHER" id="PTHR43245">
    <property type="entry name" value="BIFUNCTIONAL POLYMYXIN RESISTANCE PROTEIN ARNA"/>
    <property type="match status" value="1"/>
</dbReference>
<dbReference type="FunFam" id="3.40.50.720:FF:000220">
    <property type="entry name" value="3 beta-hydroxysteroid dehydrogenase/Delta 5--&gt;4-isomerase type 1"/>
    <property type="match status" value="1"/>
</dbReference>
<evidence type="ECO:0000256" key="2">
    <source>
        <dbReference type="ARBA" id="ARBA00004389"/>
    </source>
</evidence>
<evidence type="ECO:0000256" key="4">
    <source>
        <dbReference type="ARBA" id="ARBA00022692"/>
    </source>
</evidence>
<reference evidence="12" key="2">
    <citation type="submission" date="2025-09" db="UniProtKB">
        <authorList>
            <consortium name="Ensembl"/>
        </authorList>
    </citation>
    <scope>IDENTIFICATION</scope>
</reference>
<dbReference type="GeneTree" id="ENSGT00940000155444"/>
<evidence type="ECO:0000256" key="6">
    <source>
        <dbReference type="ARBA" id="ARBA00022989"/>
    </source>
</evidence>
<evidence type="ECO:0000256" key="8">
    <source>
        <dbReference type="ARBA" id="ARBA00023128"/>
    </source>
</evidence>
<evidence type="ECO:0000256" key="10">
    <source>
        <dbReference type="RuleBase" id="RU004475"/>
    </source>
</evidence>
<comment type="subcellular location">
    <subcellularLocation>
        <location evidence="2">Endoplasmic reticulum membrane</location>
        <topology evidence="2">Single-pass membrane protein</topology>
    </subcellularLocation>
    <subcellularLocation>
        <location evidence="1">Mitochondrion membrane</location>
        <topology evidence="1">Single-pass membrane protein</topology>
    </subcellularLocation>
</comment>
<comment type="similarity">
    <text evidence="3 10">Belongs to the 3-beta-HSD family.</text>
</comment>